<dbReference type="Gene3D" id="3.50.50.60">
    <property type="entry name" value="FAD/NAD(P)-binding domain"/>
    <property type="match status" value="2"/>
</dbReference>
<protein>
    <submittedName>
        <fullName evidence="5">FAD /NAD-P-binding domain-containingprotein</fullName>
    </submittedName>
</protein>
<comment type="caution">
    <text evidence="5">The sequence shown here is derived from an EMBL/GenBank/DDBJ whole genome shotgun (WGS) entry which is preliminary data.</text>
</comment>
<evidence type="ECO:0000256" key="3">
    <source>
        <dbReference type="ARBA" id="ARBA00023002"/>
    </source>
</evidence>
<evidence type="ECO:0000256" key="2">
    <source>
        <dbReference type="ARBA" id="ARBA00022827"/>
    </source>
</evidence>
<keyword evidence="1" id="KW-0285">Flavoprotein</keyword>
<keyword evidence="3" id="KW-0560">Oxidoreductase</keyword>
<dbReference type="PANTHER" id="PTHR23023">
    <property type="entry name" value="DIMETHYLANILINE MONOOXYGENASE"/>
    <property type="match status" value="1"/>
</dbReference>
<dbReference type="PRINTS" id="PR00368">
    <property type="entry name" value="FADPNR"/>
</dbReference>
<proteinExistence type="predicted"/>
<accession>A0A8H6YTP9</accession>
<dbReference type="InterPro" id="IPR023753">
    <property type="entry name" value="FAD/NAD-binding_dom"/>
</dbReference>
<gene>
    <name evidence="5" type="ORF">MVEN_00372300</name>
</gene>
<dbReference type="SUPFAM" id="SSF51905">
    <property type="entry name" value="FAD/NAD(P)-binding domain"/>
    <property type="match status" value="2"/>
</dbReference>
<keyword evidence="2" id="KW-0274">FAD</keyword>
<dbReference type="Proteomes" id="UP000620124">
    <property type="component" value="Unassembled WGS sequence"/>
</dbReference>
<dbReference type="EMBL" id="JACAZI010000003">
    <property type="protein sequence ID" value="KAF7365012.1"/>
    <property type="molecule type" value="Genomic_DNA"/>
</dbReference>
<dbReference type="InterPro" id="IPR036188">
    <property type="entry name" value="FAD/NAD-bd_sf"/>
</dbReference>
<dbReference type="InterPro" id="IPR050346">
    <property type="entry name" value="FMO-like"/>
</dbReference>
<dbReference type="PRINTS" id="PR00411">
    <property type="entry name" value="PNDRDTASEI"/>
</dbReference>
<sequence length="567" mass="62647">MAGDPRAESIAIIGSGAAGLITAYTLLQDGFSKVQILTRDSTVGGVWAAERVYPGLQINNVHGEYRFSAMEMPAPALGGRLMGHDLRAYMEAFANKFLKNVTRFDTEVINIRRDETSAGWFITIQDKRNASREVLEFSRVVLCTGGCSAPKIPQALSTAAAKQAGFRGPVIHSRDFATQLDTILNTVPQNSSATESSIVIIGGGKSAQDMAAYLANEGRKVTVVFKTADAFLASPTPLPEFIRKSRLLSIMSGHMVLRSRLERFLHTTRIGAKITSFFWWALGQASLASLSVKNDSPLRNIHPLFWSTSVNDEGVPRPNRFYALVNAGKIAVIAPARVQGFGADGNSVSLSDGRTVKADVVLLATGYASSWTGLFDEDTAERLGINRQSLKSPLTEGNYNHNYYSLANPPATPPEYDQRVSSIYNGIVPAKNIARRDFAINGAVFSTNVGYTGEVTAHWISSYFLGDEMAYIPRTPEEAYEHTERDAAWIRRRHPDALLRVNESYSSFIAFWTWPQYTDQLLEEMGLRSMRSGGNWLTWPFKVIDAREIATLAEERRERRVARGRNS</sequence>
<organism evidence="5 6">
    <name type="scientific">Mycena venus</name>
    <dbReference type="NCBI Taxonomy" id="2733690"/>
    <lineage>
        <taxon>Eukaryota</taxon>
        <taxon>Fungi</taxon>
        <taxon>Dikarya</taxon>
        <taxon>Basidiomycota</taxon>
        <taxon>Agaricomycotina</taxon>
        <taxon>Agaricomycetes</taxon>
        <taxon>Agaricomycetidae</taxon>
        <taxon>Agaricales</taxon>
        <taxon>Marasmiineae</taxon>
        <taxon>Mycenaceae</taxon>
        <taxon>Mycena</taxon>
    </lineage>
</organism>
<feature type="domain" description="FAD/NAD(P)-binding" evidence="4">
    <location>
        <begin position="9"/>
        <end position="226"/>
    </location>
</feature>
<evidence type="ECO:0000259" key="4">
    <source>
        <dbReference type="Pfam" id="PF07992"/>
    </source>
</evidence>
<dbReference type="GO" id="GO:0016491">
    <property type="term" value="F:oxidoreductase activity"/>
    <property type="evidence" value="ECO:0007669"/>
    <property type="project" value="UniProtKB-KW"/>
</dbReference>
<dbReference type="OrthoDB" id="2915840at2759"/>
<dbReference type="AlphaFoldDB" id="A0A8H6YTP9"/>
<evidence type="ECO:0000313" key="5">
    <source>
        <dbReference type="EMBL" id="KAF7365012.1"/>
    </source>
</evidence>
<reference evidence="5" key="1">
    <citation type="submission" date="2020-05" db="EMBL/GenBank/DDBJ databases">
        <title>Mycena genomes resolve the evolution of fungal bioluminescence.</title>
        <authorList>
            <person name="Tsai I.J."/>
        </authorList>
    </citation>
    <scope>NUCLEOTIDE SEQUENCE</scope>
    <source>
        <strain evidence="5">CCC161011</strain>
    </source>
</reference>
<evidence type="ECO:0000313" key="6">
    <source>
        <dbReference type="Proteomes" id="UP000620124"/>
    </source>
</evidence>
<dbReference type="Pfam" id="PF07992">
    <property type="entry name" value="Pyr_redox_2"/>
    <property type="match status" value="1"/>
</dbReference>
<evidence type="ECO:0000256" key="1">
    <source>
        <dbReference type="ARBA" id="ARBA00022630"/>
    </source>
</evidence>
<keyword evidence="6" id="KW-1185">Reference proteome</keyword>
<name>A0A8H6YTP9_9AGAR</name>